<sequence>MQFRKIADQIVSGEMDGKARAPTEFEIWFDQRLAGEPHEETWLDAHPLHAASVFCRLLGYALLPLHDLRPQHITPAWGHLTYDAGFAVASQGEAEILSHLKQLNARAEPRLGPKAVFPVLYDHLSREHQNDPDFKPYRDLMARHLMDSWPLGPGDDLLGEPVEYRHLHSVRTASEATGIDIRRLRKMLESADLIDPNLPDNWAVFDAEAGKALLGTMVTYTSAKEFAEMHGISRSQFDLLVDDGILRPALTDAQSKHIWDPRDGRGFIDGLLTGAETIQQAQHGWETIAKASQRLKIRPADIIRAIREGRIQRVARNVQFHGYGSVHVYHEEVAQVLGSDEPAALSLELFTKSVGLAQPVFINRLVKDGHVPSTEMRNPRTKAMQRYITEKDAAVFHARFVTLRTLAKAHGVTWQSLAPKLRNAGVLPFSPDGIDYGYLYLKSEVESALGI</sequence>
<name>A0A0P1GIB4_9RHOB</name>
<organism evidence="1 2">
    <name type="scientific">Tropicibacter naphthalenivorans</name>
    <dbReference type="NCBI Taxonomy" id="441103"/>
    <lineage>
        <taxon>Bacteria</taxon>
        <taxon>Pseudomonadati</taxon>
        <taxon>Pseudomonadota</taxon>
        <taxon>Alphaproteobacteria</taxon>
        <taxon>Rhodobacterales</taxon>
        <taxon>Roseobacteraceae</taxon>
        <taxon>Tropicibacter</taxon>
    </lineage>
</organism>
<dbReference type="STRING" id="441103.TRN7648_03466"/>
<evidence type="ECO:0000313" key="1">
    <source>
        <dbReference type="EMBL" id="CUH81432.1"/>
    </source>
</evidence>
<reference evidence="1 2" key="1">
    <citation type="submission" date="2015-09" db="EMBL/GenBank/DDBJ databases">
        <authorList>
            <consortium name="Swine Surveillance"/>
        </authorList>
    </citation>
    <scope>NUCLEOTIDE SEQUENCE [LARGE SCALE GENOMIC DNA]</scope>
    <source>
        <strain evidence="1 2">CECT 7648</strain>
    </source>
</reference>
<gene>
    <name evidence="1" type="ORF">TRN7648_03466</name>
</gene>
<dbReference type="Proteomes" id="UP000054935">
    <property type="component" value="Unassembled WGS sequence"/>
</dbReference>
<keyword evidence="2" id="KW-1185">Reference proteome</keyword>
<protein>
    <submittedName>
        <fullName evidence="1">Uncharacterized protein</fullName>
    </submittedName>
</protein>
<dbReference type="AlphaFoldDB" id="A0A0P1GIB4"/>
<proteinExistence type="predicted"/>
<dbReference type="EMBL" id="CYSE01000008">
    <property type="protein sequence ID" value="CUH81432.1"/>
    <property type="molecule type" value="Genomic_DNA"/>
</dbReference>
<accession>A0A0P1GIB4</accession>
<evidence type="ECO:0000313" key="2">
    <source>
        <dbReference type="Proteomes" id="UP000054935"/>
    </source>
</evidence>